<protein>
    <submittedName>
        <fullName evidence="3">UDP-glucose 4-epimerase</fullName>
    </submittedName>
</protein>
<dbReference type="Proteomes" id="UP000192527">
    <property type="component" value="Chromosome"/>
</dbReference>
<evidence type="ECO:0000313" key="4">
    <source>
        <dbReference type="Proteomes" id="UP000192527"/>
    </source>
</evidence>
<evidence type="ECO:0000313" key="3">
    <source>
        <dbReference type="EMBL" id="ARI77957.1"/>
    </source>
</evidence>
<feature type="domain" description="NAD-dependent epimerase/dehydratase" evidence="2">
    <location>
        <begin position="3"/>
        <end position="243"/>
    </location>
</feature>
<dbReference type="PANTHER" id="PTHR43574">
    <property type="entry name" value="EPIMERASE-RELATED"/>
    <property type="match status" value="1"/>
</dbReference>
<reference evidence="3 4" key="1">
    <citation type="submission" date="2017-04" db="EMBL/GenBank/DDBJ databases">
        <title>The whole genome sequencing and assembly of Halobacillus mangrovi strain.</title>
        <authorList>
            <person name="Lee S.-J."/>
            <person name="Park M.-K."/>
            <person name="Kim J.-Y."/>
            <person name="Lee Y.-J."/>
            <person name="Yi H."/>
            <person name="Bahn Y.-S."/>
            <person name="Kim J.F."/>
            <person name="Lee D.-W."/>
        </authorList>
    </citation>
    <scope>NUCLEOTIDE SEQUENCE [LARGE SCALE GENOMIC DNA]</scope>
    <source>
        <strain evidence="3 4">KTB 131</strain>
    </source>
</reference>
<name>A0A1W5ZXI4_9BACI</name>
<dbReference type="Gene3D" id="3.40.50.720">
    <property type="entry name" value="NAD(P)-binding Rossmann-like Domain"/>
    <property type="match status" value="1"/>
</dbReference>
<keyword evidence="4" id="KW-1185">Reference proteome</keyword>
<accession>A0A1W5ZXI4</accession>
<proteinExistence type="predicted"/>
<keyword evidence="1" id="KW-0520">NAD</keyword>
<evidence type="ECO:0000259" key="2">
    <source>
        <dbReference type="Pfam" id="PF01370"/>
    </source>
</evidence>
<sequence>MRILVTGGAGFIGSHVCSRLINENHEVTIVDNFDPYYDPDRKRRQLDQVKRAGDFHFYKVDLTDKEACQKIFKDQSYDAVIHLAALPGVAYSVKEPLAYVHYDIEMTINVLKSAGEAGVPHVIFSSSSSVYGNQEGRPLTEDMADGKVVSPYAASKFGAESFCHSFQHIYGFRLSILRFFTVYGPWGRPDMAIPKFADLLSNRLPIEVFGSGTARDYTYIDDIVDGVYAVLGQNHLNETFNIGYGEPVTMERLLKNFEKFYPDMEMVQKPWRTGDVVQTWSDISKAKTLLGYKPTVSIEEGIERTVRWMNSCTK</sequence>
<evidence type="ECO:0000256" key="1">
    <source>
        <dbReference type="ARBA" id="ARBA00023027"/>
    </source>
</evidence>
<dbReference type="Gene3D" id="3.90.25.10">
    <property type="entry name" value="UDP-galactose 4-epimerase, domain 1"/>
    <property type="match status" value="1"/>
</dbReference>
<dbReference type="STRING" id="402384.HM131_14350"/>
<dbReference type="RefSeq" id="WP_085030418.1">
    <property type="nucleotide sequence ID" value="NZ_CP020772.1"/>
</dbReference>
<dbReference type="SUPFAM" id="SSF51735">
    <property type="entry name" value="NAD(P)-binding Rossmann-fold domains"/>
    <property type="match status" value="1"/>
</dbReference>
<dbReference type="OrthoDB" id="9811743at2"/>
<dbReference type="PROSITE" id="PS00061">
    <property type="entry name" value="ADH_SHORT"/>
    <property type="match status" value="1"/>
</dbReference>
<dbReference type="InterPro" id="IPR001509">
    <property type="entry name" value="Epimerase_deHydtase"/>
</dbReference>
<dbReference type="InterPro" id="IPR020904">
    <property type="entry name" value="Sc_DH/Rdtase_CS"/>
</dbReference>
<dbReference type="KEGG" id="hmn:HM131_14350"/>
<organism evidence="3 4">
    <name type="scientific">Halobacillus mangrovi</name>
    <dbReference type="NCBI Taxonomy" id="402384"/>
    <lineage>
        <taxon>Bacteria</taxon>
        <taxon>Bacillati</taxon>
        <taxon>Bacillota</taxon>
        <taxon>Bacilli</taxon>
        <taxon>Bacillales</taxon>
        <taxon>Bacillaceae</taxon>
        <taxon>Halobacillus</taxon>
    </lineage>
</organism>
<dbReference type="Pfam" id="PF01370">
    <property type="entry name" value="Epimerase"/>
    <property type="match status" value="1"/>
</dbReference>
<dbReference type="AlphaFoldDB" id="A0A1W5ZXI4"/>
<dbReference type="EMBL" id="CP020772">
    <property type="protein sequence ID" value="ARI77957.1"/>
    <property type="molecule type" value="Genomic_DNA"/>
</dbReference>
<dbReference type="PRINTS" id="PR01713">
    <property type="entry name" value="NUCEPIMERASE"/>
</dbReference>
<gene>
    <name evidence="3" type="ORF">HM131_14350</name>
</gene>
<dbReference type="InterPro" id="IPR036291">
    <property type="entry name" value="NAD(P)-bd_dom_sf"/>
</dbReference>